<dbReference type="PROSITE" id="PS51186">
    <property type="entry name" value="GNAT"/>
    <property type="match status" value="1"/>
</dbReference>
<protein>
    <recommendedName>
        <fullName evidence="1">N-acetyltransferase domain-containing protein</fullName>
    </recommendedName>
</protein>
<dbReference type="Proteomes" id="UP001500620">
    <property type="component" value="Unassembled WGS sequence"/>
</dbReference>
<comment type="caution">
    <text evidence="2">The sequence shown here is derived from an EMBL/GenBank/DDBJ whole genome shotgun (WGS) entry which is preliminary data.</text>
</comment>
<dbReference type="InterPro" id="IPR038764">
    <property type="entry name" value="GNAT_N_AcTrfase_prd"/>
</dbReference>
<proteinExistence type="predicted"/>
<accession>A0ABP8DT64</accession>
<keyword evidence="3" id="KW-1185">Reference proteome</keyword>
<name>A0ABP8DT64_9ACTN</name>
<evidence type="ECO:0000313" key="3">
    <source>
        <dbReference type="Proteomes" id="UP001500620"/>
    </source>
</evidence>
<dbReference type="InterPro" id="IPR000182">
    <property type="entry name" value="GNAT_dom"/>
</dbReference>
<dbReference type="EMBL" id="BAABAT010000063">
    <property type="protein sequence ID" value="GAA4263206.1"/>
    <property type="molecule type" value="Genomic_DNA"/>
</dbReference>
<dbReference type="PANTHER" id="PTHR41700:SF1">
    <property type="entry name" value="N-ACETYLTRANSFERASE DOMAIN-CONTAINING PROTEIN"/>
    <property type="match status" value="1"/>
</dbReference>
<organism evidence="2 3">
    <name type="scientific">Dactylosporangium darangshiense</name>
    <dbReference type="NCBI Taxonomy" id="579108"/>
    <lineage>
        <taxon>Bacteria</taxon>
        <taxon>Bacillati</taxon>
        <taxon>Actinomycetota</taxon>
        <taxon>Actinomycetes</taxon>
        <taxon>Micromonosporales</taxon>
        <taxon>Micromonosporaceae</taxon>
        <taxon>Dactylosporangium</taxon>
    </lineage>
</organism>
<dbReference type="SUPFAM" id="SSF55729">
    <property type="entry name" value="Acyl-CoA N-acyltransferases (Nat)"/>
    <property type="match status" value="1"/>
</dbReference>
<gene>
    <name evidence="2" type="ORF">GCM10022255_105660</name>
</gene>
<dbReference type="InterPro" id="IPR016181">
    <property type="entry name" value="Acyl_CoA_acyltransferase"/>
</dbReference>
<reference evidence="3" key="1">
    <citation type="journal article" date="2019" name="Int. J. Syst. Evol. Microbiol.">
        <title>The Global Catalogue of Microorganisms (GCM) 10K type strain sequencing project: providing services to taxonomists for standard genome sequencing and annotation.</title>
        <authorList>
            <consortium name="The Broad Institute Genomics Platform"/>
            <consortium name="The Broad Institute Genome Sequencing Center for Infectious Disease"/>
            <person name="Wu L."/>
            <person name="Ma J."/>
        </authorList>
    </citation>
    <scope>NUCLEOTIDE SEQUENCE [LARGE SCALE GENOMIC DNA]</scope>
    <source>
        <strain evidence="3">JCM 17441</strain>
    </source>
</reference>
<dbReference type="Gene3D" id="3.40.630.30">
    <property type="match status" value="1"/>
</dbReference>
<evidence type="ECO:0000259" key="1">
    <source>
        <dbReference type="PROSITE" id="PS51186"/>
    </source>
</evidence>
<sequence length="285" mass="30495">MDGVAEAWACAAEAADRIGLKLVELSSIAELDECSALLQRVWRAAHPAEIASPSMLRTYAHSGNYVAGAYRAGVLIGAAVGFFGREGSGPDGVLHLHSHLAGVERGGHGQGVGRALKLHQRAWTLARGVPEVHWTYDPLIGRNAYFNLQRLGAEVAEYLPGFYGRMTDGINSGDLTDRVLVVWRLADARVRELAAGAPVAGVGADGAEPLVSRDGDEPVWHEPHPAALALTVAVPSDVEELRGRDPQAALRWRHAVRDALTGRLAAGYRIAGMTRDGHYRLEVNG</sequence>
<feature type="domain" description="N-acetyltransferase" evidence="1">
    <location>
        <begin position="20"/>
        <end position="171"/>
    </location>
</feature>
<evidence type="ECO:0000313" key="2">
    <source>
        <dbReference type="EMBL" id="GAA4263206.1"/>
    </source>
</evidence>
<dbReference type="PANTHER" id="PTHR41700">
    <property type="entry name" value="GCN5-RELATED N-ACETYLTRANSFERASE"/>
    <property type="match status" value="1"/>
</dbReference>